<dbReference type="GeneID" id="7834037"/>
<keyword evidence="1" id="KW-0175">Coiled coil</keyword>
<feature type="coiled-coil region" evidence="1">
    <location>
        <begin position="35"/>
        <end position="189"/>
    </location>
</feature>
<gene>
    <name evidence="2" type="ORF">TTHERM_01002720</name>
</gene>
<dbReference type="KEGG" id="tet:TTHERM_01002720"/>
<dbReference type="EMBL" id="GG662361">
    <property type="protein sequence ID" value="EAR83207.1"/>
    <property type="molecule type" value="Genomic_DNA"/>
</dbReference>
<evidence type="ECO:0000313" key="3">
    <source>
        <dbReference type="Proteomes" id="UP000009168"/>
    </source>
</evidence>
<protein>
    <submittedName>
        <fullName evidence="2">Uncharacterized protein</fullName>
    </submittedName>
</protein>
<sequence>MNQAPMDPLSPNKSYMSMQGQTNTLGLEKHVKHIFMQTQNTIETLNEELENQKKVNEDLQWKLTDLNSQKSSLQTKTKNLEQELRDQKIKVEDLLKKKNDFKSQIQIMRKELQNINDDWENKRKELLHQINQQREQQIQLEDERNREKIAFEQASRQYQQKIESITNSIRSTNAEIAKYQGLIAKLKEREKFSMDTIMNETFKFKEFLESQVPDNVHGSGMEDLNKLN</sequence>
<dbReference type="Proteomes" id="UP000009168">
    <property type="component" value="Unassembled WGS sequence"/>
</dbReference>
<dbReference type="OMA" id="NDDWENK"/>
<dbReference type="RefSeq" id="XP_001030870.1">
    <property type="nucleotide sequence ID" value="XM_001030870.1"/>
</dbReference>
<reference evidence="3" key="1">
    <citation type="journal article" date="2006" name="PLoS Biol.">
        <title>Macronuclear genome sequence of the ciliate Tetrahymena thermophila, a model eukaryote.</title>
        <authorList>
            <person name="Eisen J.A."/>
            <person name="Coyne R.S."/>
            <person name="Wu M."/>
            <person name="Wu D."/>
            <person name="Thiagarajan M."/>
            <person name="Wortman J.R."/>
            <person name="Badger J.H."/>
            <person name="Ren Q."/>
            <person name="Amedeo P."/>
            <person name="Jones K.M."/>
            <person name="Tallon L.J."/>
            <person name="Delcher A.L."/>
            <person name="Salzberg S.L."/>
            <person name="Silva J.C."/>
            <person name="Haas B.J."/>
            <person name="Majoros W.H."/>
            <person name="Farzad M."/>
            <person name="Carlton J.M."/>
            <person name="Smith R.K. Jr."/>
            <person name="Garg J."/>
            <person name="Pearlman R.E."/>
            <person name="Karrer K.M."/>
            <person name="Sun L."/>
            <person name="Manning G."/>
            <person name="Elde N.C."/>
            <person name="Turkewitz A.P."/>
            <person name="Asai D.J."/>
            <person name="Wilkes D.E."/>
            <person name="Wang Y."/>
            <person name="Cai H."/>
            <person name="Collins K."/>
            <person name="Stewart B.A."/>
            <person name="Lee S.R."/>
            <person name="Wilamowska K."/>
            <person name="Weinberg Z."/>
            <person name="Ruzzo W.L."/>
            <person name="Wloga D."/>
            <person name="Gaertig J."/>
            <person name="Frankel J."/>
            <person name="Tsao C.-C."/>
            <person name="Gorovsky M.A."/>
            <person name="Keeling P.J."/>
            <person name="Waller R.F."/>
            <person name="Patron N.J."/>
            <person name="Cherry J.M."/>
            <person name="Stover N.A."/>
            <person name="Krieger C.J."/>
            <person name="del Toro C."/>
            <person name="Ryder H.F."/>
            <person name="Williamson S.C."/>
            <person name="Barbeau R.A."/>
            <person name="Hamilton E.P."/>
            <person name="Orias E."/>
        </authorList>
    </citation>
    <scope>NUCLEOTIDE SEQUENCE [LARGE SCALE GENOMIC DNA]</scope>
    <source>
        <strain evidence="3">SB210</strain>
    </source>
</reference>
<name>Q22D46_TETTS</name>
<proteinExistence type="predicted"/>
<organism evidence="2 3">
    <name type="scientific">Tetrahymena thermophila (strain SB210)</name>
    <dbReference type="NCBI Taxonomy" id="312017"/>
    <lineage>
        <taxon>Eukaryota</taxon>
        <taxon>Sar</taxon>
        <taxon>Alveolata</taxon>
        <taxon>Ciliophora</taxon>
        <taxon>Intramacronucleata</taxon>
        <taxon>Oligohymenophorea</taxon>
        <taxon>Hymenostomatida</taxon>
        <taxon>Tetrahymenina</taxon>
        <taxon>Tetrahymenidae</taxon>
        <taxon>Tetrahymena</taxon>
    </lineage>
</organism>
<evidence type="ECO:0000256" key="1">
    <source>
        <dbReference type="SAM" id="Coils"/>
    </source>
</evidence>
<dbReference type="Gene3D" id="1.10.287.1490">
    <property type="match status" value="1"/>
</dbReference>
<dbReference type="OrthoDB" id="10493689at2759"/>
<accession>Q22D46</accession>
<keyword evidence="3" id="KW-1185">Reference proteome</keyword>
<dbReference type="HOGENOM" id="CLU_1216866_0_0_1"/>
<dbReference type="InParanoid" id="Q22D46"/>
<dbReference type="AlphaFoldDB" id="Q22D46"/>
<evidence type="ECO:0000313" key="2">
    <source>
        <dbReference type="EMBL" id="EAR83207.1"/>
    </source>
</evidence>